<feature type="signal peptide" evidence="3">
    <location>
        <begin position="1"/>
        <end position="28"/>
    </location>
</feature>
<dbReference type="Proteomes" id="UP001320766">
    <property type="component" value="Unassembled WGS sequence"/>
</dbReference>
<proteinExistence type="predicted"/>
<accession>A0ABT1JTS1</accession>
<dbReference type="InterPro" id="IPR006059">
    <property type="entry name" value="SBP"/>
</dbReference>
<dbReference type="EMBL" id="JAMZEC010000001">
    <property type="protein sequence ID" value="MCP2345153.1"/>
    <property type="molecule type" value="Genomic_DNA"/>
</dbReference>
<feature type="compositionally biased region" description="Low complexity" evidence="2">
    <location>
        <begin position="57"/>
        <end position="66"/>
    </location>
</feature>
<dbReference type="PANTHER" id="PTHR30222:SF18">
    <property type="entry name" value="BIFUNCTIONAL POLYHYDROXYBUTYRATE SYNTHASE _ ABC TRANSPORTER PERIPLASMIC BINDING PROTEIN-RELATED"/>
    <property type="match status" value="1"/>
</dbReference>
<sequence>MDRRTRALALAVAALAASLGAAGPSAGAAVAPAAVPAPVPGAVPVAAASRVALPVPQGTPSPAVSVKPRKSVPPPGPAQSDGTLQILTYRGYADYSGTTSDFEKTTGCRIARYDTVQTADQMAAAVRGRPYDVISAGPVLAADLIASKQVQVIDPNKVPGYDRLTKRFREMTVRSGKVYGVPYLWGYHEFLYDSSRVKGEPTLKDVFGSGHVVLRDSPLTIADAALADGVEGDPFELTKHELDGAVDLLEEQPGRTYWTSSLDLVKGFATGSLDYAQATPYYRLLLQQAGRPVKAVETPRATGWVDSWMLGAGVPNTDCAYRWLAYTASATVQRKAVAWLGLAPANPEACVKATQRVCDAYGVEDPERIGRIAFATRPPDGCKPKDGCPAYIAWAERWRALVK</sequence>
<reference evidence="4 5" key="1">
    <citation type="submission" date="2022-06" db="EMBL/GenBank/DDBJ databases">
        <title>Sequencing the genomes of 1000 actinobacteria strains.</title>
        <authorList>
            <person name="Klenk H.-P."/>
        </authorList>
    </citation>
    <scope>NUCLEOTIDE SEQUENCE [LARGE SCALE GENOMIC DNA]</scope>
    <source>
        <strain evidence="4 5">DSM 44170</strain>
    </source>
</reference>
<dbReference type="RefSeq" id="WP_253766499.1">
    <property type="nucleotide sequence ID" value="NZ_BAAAVE010000016.1"/>
</dbReference>
<evidence type="ECO:0000256" key="2">
    <source>
        <dbReference type="SAM" id="MobiDB-lite"/>
    </source>
</evidence>
<keyword evidence="1 3" id="KW-0732">Signal</keyword>
<keyword evidence="5" id="KW-1185">Reference proteome</keyword>
<comment type="caution">
    <text evidence="4">The sequence shown here is derived from an EMBL/GenBank/DDBJ whole genome shotgun (WGS) entry which is preliminary data.</text>
</comment>
<evidence type="ECO:0000313" key="4">
    <source>
        <dbReference type="EMBL" id="MCP2345153.1"/>
    </source>
</evidence>
<feature type="region of interest" description="Disordered" evidence="2">
    <location>
        <begin position="57"/>
        <end position="82"/>
    </location>
</feature>
<evidence type="ECO:0000256" key="3">
    <source>
        <dbReference type="SAM" id="SignalP"/>
    </source>
</evidence>
<organism evidence="4 5">
    <name type="scientific">Nonomuraea roseoviolacea subsp. carminata</name>
    <dbReference type="NCBI Taxonomy" id="160689"/>
    <lineage>
        <taxon>Bacteria</taxon>
        <taxon>Bacillati</taxon>
        <taxon>Actinomycetota</taxon>
        <taxon>Actinomycetes</taxon>
        <taxon>Streptosporangiales</taxon>
        <taxon>Streptosporangiaceae</taxon>
        <taxon>Nonomuraea</taxon>
    </lineage>
</organism>
<dbReference type="SUPFAM" id="SSF53850">
    <property type="entry name" value="Periplasmic binding protein-like II"/>
    <property type="match status" value="1"/>
</dbReference>
<gene>
    <name evidence="4" type="ORF">HD595_001275</name>
</gene>
<evidence type="ECO:0000313" key="5">
    <source>
        <dbReference type="Proteomes" id="UP001320766"/>
    </source>
</evidence>
<evidence type="ECO:0000256" key="1">
    <source>
        <dbReference type="ARBA" id="ARBA00022729"/>
    </source>
</evidence>
<dbReference type="Gene3D" id="3.40.190.10">
    <property type="entry name" value="Periplasmic binding protein-like II"/>
    <property type="match status" value="2"/>
</dbReference>
<feature type="chain" id="PRO_5047096840" evidence="3">
    <location>
        <begin position="29"/>
        <end position="403"/>
    </location>
</feature>
<name>A0ABT1JTS1_9ACTN</name>
<dbReference type="Pfam" id="PF13416">
    <property type="entry name" value="SBP_bac_8"/>
    <property type="match status" value="1"/>
</dbReference>
<protein>
    <submittedName>
        <fullName evidence="4">Spermidine/putrescine transport system substrate-binding protein</fullName>
    </submittedName>
</protein>
<dbReference type="PANTHER" id="PTHR30222">
    <property type="entry name" value="SPERMIDINE/PUTRESCINE-BINDING PERIPLASMIC PROTEIN"/>
    <property type="match status" value="1"/>
</dbReference>